<reference evidence="3" key="1">
    <citation type="submission" date="2022-06" db="EMBL/GenBank/DDBJ databases">
        <title>Genome Sequence of Candolleomyces eurysporus.</title>
        <authorList>
            <person name="Buettner E."/>
        </authorList>
    </citation>
    <scope>NUCLEOTIDE SEQUENCE</scope>
    <source>
        <strain evidence="3">VTCC 930004</strain>
    </source>
</reference>
<proteinExistence type="predicted"/>
<sequence length="58" mass="5923">MLSRLASVSFAALALMLIQFATVSGSPVVNTDLSSREPGGFDMHVAPPDSASGHGSAY</sequence>
<feature type="signal peptide" evidence="2">
    <location>
        <begin position="1"/>
        <end position="25"/>
    </location>
</feature>
<organism evidence="3 4">
    <name type="scientific">Candolleomyces eurysporus</name>
    <dbReference type="NCBI Taxonomy" id="2828524"/>
    <lineage>
        <taxon>Eukaryota</taxon>
        <taxon>Fungi</taxon>
        <taxon>Dikarya</taxon>
        <taxon>Basidiomycota</taxon>
        <taxon>Agaricomycotina</taxon>
        <taxon>Agaricomycetes</taxon>
        <taxon>Agaricomycetidae</taxon>
        <taxon>Agaricales</taxon>
        <taxon>Agaricineae</taxon>
        <taxon>Psathyrellaceae</taxon>
        <taxon>Candolleomyces</taxon>
    </lineage>
</organism>
<feature type="region of interest" description="Disordered" evidence="1">
    <location>
        <begin position="34"/>
        <end position="58"/>
    </location>
</feature>
<evidence type="ECO:0000313" key="4">
    <source>
        <dbReference type="Proteomes" id="UP001140091"/>
    </source>
</evidence>
<dbReference type="Proteomes" id="UP001140091">
    <property type="component" value="Unassembled WGS sequence"/>
</dbReference>
<evidence type="ECO:0000256" key="2">
    <source>
        <dbReference type="SAM" id="SignalP"/>
    </source>
</evidence>
<dbReference type="EMBL" id="JANBPK010000087">
    <property type="protein sequence ID" value="KAJ2936355.1"/>
    <property type="molecule type" value="Genomic_DNA"/>
</dbReference>
<evidence type="ECO:0000313" key="3">
    <source>
        <dbReference type="EMBL" id="KAJ2936355.1"/>
    </source>
</evidence>
<gene>
    <name evidence="3" type="ORF">H1R20_g737</name>
</gene>
<keyword evidence="2" id="KW-0732">Signal</keyword>
<feature type="chain" id="PRO_5040785142" evidence="2">
    <location>
        <begin position="26"/>
        <end position="58"/>
    </location>
</feature>
<keyword evidence="4" id="KW-1185">Reference proteome</keyword>
<protein>
    <submittedName>
        <fullName evidence="3">Uncharacterized protein</fullName>
    </submittedName>
</protein>
<accession>A0A9W8JTA6</accession>
<dbReference type="AlphaFoldDB" id="A0A9W8JTA6"/>
<comment type="caution">
    <text evidence="3">The sequence shown here is derived from an EMBL/GenBank/DDBJ whole genome shotgun (WGS) entry which is preliminary data.</text>
</comment>
<feature type="non-terminal residue" evidence="3">
    <location>
        <position position="1"/>
    </location>
</feature>
<evidence type="ECO:0000256" key="1">
    <source>
        <dbReference type="SAM" id="MobiDB-lite"/>
    </source>
</evidence>
<name>A0A9W8JTA6_9AGAR</name>